<evidence type="ECO:0000256" key="4">
    <source>
        <dbReference type="ARBA" id="ARBA00019377"/>
    </source>
</evidence>
<evidence type="ECO:0000256" key="6">
    <source>
        <dbReference type="ARBA" id="ARBA00023015"/>
    </source>
</evidence>
<evidence type="ECO:0000313" key="9">
    <source>
        <dbReference type="EMBL" id="SHI78410.1"/>
    </source>
</evidence>
<organism evidence="9 10">
    <name type="scientific">Desulfofundulus thermosubterraneus DSM 16057</name>
    <dbReference type="NCBI Taxonomy" id="1121432"/>
    <lineage>
        <taxon>Bacteria</taxon>
        <taxon>Bacillati</taxon>
        <taxon>Bacillota</taxon>
        <taxon>Clostridia</taxon>
        <taxon>Eubacteriales</taxon>
        <taxon>Peptococcaceae</taxon>
        <taxon>Desulfofundulus</taxon>
    </lineage>
</organism>
<dbReference type="GO" id="GO:0003723">
    <property type="term" value="F:RNA binding"/>
    <property type="evidence" value="ECO:0007669"/>
    <property type="project" value="UniProtKB-KW"/>
</dbReference>
<comment type="similarity">
    <text evidence="2">Belongs to the HutP family.</text>
</comment>
<keyword evidence="7" id="KW-0010">Activator</keyword>
<evidence type="ECO:0000256" key="5">
    <source>
        <dbReference type="ARBA" id="ARBA00022884"/>
    </source>
</evidence>
<keyword evidence="8" id="KW-0804">Transcription</keyword>
<reference evidence="10" key="1">
    <citation type="submission" date="2016-11" db="EMBL/GenBank/DDBJ databases">
        <authorList>
            <person name="Varghese N."/>
            <person name="Submissions S."/>
        </authorList>
    </citation>
    <scope>NUCLEOTIDE SEQUENCE [LARGE SCALE GENOMIC DNA]</scope>
    <source>
        <strain evidence="10">DSM 16057</strain>
    </source>
</reference>
<evidence type="ECO:0000313" key="10">
    <source>
        <dbReference type="Proteomes" id="UP000184529"/>
    </source>
</evidence>
<comment type="subunit">
    <text evidence="3">Homohexamer.</text>
</comment>
<dbReference type="InterPro" id="IPR015111">
    <property type="entry name" value="Regulatory_HutP"/>
</dbReference>
<keyword evidence="5" id="KW-0694">RNA-binding</keyword>
<dbReference type="AlphaFoldDB" id="A0A1M6DZ46"/>
<evidence type="ECO:0000256" key="3">
    <source>
        <dbReference type="ARBA" id="ARBA00011643"/>
    </source>
</evidence>
<proteinExistence type="inferred from homology"/>
<protein>
    <recommendedName>
        <fullName evidence="4">Hut operon positive regulatory protein</fullName>
    </recommendedName>
</protein>
<dbReference type="InterPro" id="IPR036482">
    <property type="entry name" value="Regulatory_HutP_sf"/>
</dbReference>
<dbReference type="SUPFAM" id="SSF111064">
    <property type="entry name" value="Hut operon positive regulatory protein HutP"/>
    <property type="match status" value="1"/>
</dbReference>
<evidence type="ECO:0000256" key="8">
    <source>
        <dbReference type="ARBA" id="ARBA00023163"/>
    </source>
</evidence>
<keyword evidence="10" id="KW-1185">Reference proteome</keyword>
<dbReference type="RefSeq" id="WP_072867771.1">
    <property type="nucleotide sequence ID" value="NZ_FQZM01000011.1"/>
</dbReference>
<comment type="function">
    <text evidence="1">Antiterminator that binds to cis-acting regulatory sequences on the mRNA in the presence of histidine, thereby suppressing transcription termination and activating the hut operon for histidine utilization.</text>
</comment>
<accession>A0A1M6DZ46</accession>
<evidence type="ECO:0000256" key="2">
    <source>
        <dbReference type="ARBA" id="ARBA00009992"/>
    </source>
</evidence>
<gene>
    <name evidence="9" type="ORF">SAMN02745219_01061</name>
</gene>
<sequence>MQTIGRVAIKLAVAEREELPALLAEVERLGYRAVVGKVGSMTAEKVVAAVETAVQREQFLESGYRHVHSLYHAIIEVFYGVCRGQLELGQILRTVGLNFAVVRGPRMIPAEGNNDEWLDPEILIISTWRYQVRVMTSISRAVLNHALLYAKMYAAMSDIWGDNYGAGTHDDSHAHQSSEIHRGGTQP</sequence>
<dbReference type="OrthoDB" id="2388985at2"/>
<dbReference type="Pfam" id="PF09021">
    <property type="entry name" value="HutP"/>
    <property type="match status" value="1"/>
</dbReference>
<dbReference type="Proteomes" id="UP000184529">
    <property type="component" value="Unassembled WGS sequence"/>
</dbReference>
<dbReference type="Gene3D" id="3.40.1510.10">
    <property type="entry name" value="Hut operon regulatory protein HutP"/>
    <property type="match status" value="1"/>
</dbReference>
<evidence type="ECO:0000256" key="1">
    <source>
        <dbReference type="ARBA" id="ARBA00002945"/>
    </source>
</evidence>
<name>A0A1M6DZ46_9FIRM</name>
<dbReference type="STRING" id="1121432.SAMN02745219_01061"/>
<keyword evidence="6" id="KW-0805">Transcription regulation</keyword>
<dbReference type="EMBL" id="FQZM01000011">
    <property type="protein sequence ID" value="SHI78410.1"/>
    <property type="molecule type" value="Genomic_DNA"/>
</dbReference>
<evidence type="ECO:0000256" key="7">
    <source>
        <dbReference type="ARBA" id="ARBA00023159"/>
    </source>
</evidence>